<dbReference type="AlphaFoldDB" id="C1MKZ6"/>
<dbReference type="GeneID" id="9681991"/>
<organism evidence="3">
    <name type="scientific">Micromonas pusilla (strain CCMP1545)</name>
    <name type="common">Picoplanktonic green alga</name>
    <dbReference type="NCBI Taxonomy" id="564608"/>
    <lineage>
        <taxon>Eukaryota</taxon>
        <taxon>Viridiplantae</taxon>
        <taxon>Chlorophyta</taxon>
        <taxon>Mamiellophyceae</taxon>
        <taxon>Mamiellales</taxon>
        <taxon>Mamiellaceae</taxon>
        <taxon>Micromonas</taxon>
    </lineage>
</organism>
<dbReference type="RefSeq" id="XP_003056083.1">
    <property type="nucleotide sequence ID" value="XM_003056037.1"/>
</dbReference>
<dbReference type="OrthoDB" id="2161133at2759"/>
<dbReference type="KEGG" id="mpp:MICPUCDRAFT_64723"/>
<feature type="region of interest" description="Disordered" evidence="1">
    <location>
        <begin position="509"/>
        <end position="529"/>
    </location>
</feature>
<dbReference type="PANTHER" id="PTHR16128">
    <property type="entry name" value="FAD/NAD(P)-BINDING OXIDOREDUCTASE FAMILY PROTEIN"/>
    <property type="match status" value="1"/>
</dbReference>
<evidence type="ECO:0000313" key="2">
    <source>
        <dbReference type="EMBL" id="EEH59459.1"/>
    </source>
</evidence>
<accession>C1MKZ6</accession>
<protein>
    <submittedName>
        <fullName evidence="2">Predicted protein</fullName>
    </submittedName>
</protein>
<dbReference type="Proteomes" id="UP000001876">
    <property type="component" value="Unassembled WGS sequence"/>
</dbReference>
<evidence type="ECO:0000256" key="1">
    <source>
        <dbReference type="SAM" id="MobiDB-lite"/>
    </source>
</evidence>
<dbReference type="InterPro" id="IPR036188">
    <property type="entry name" value="FAD/NAD-bd_sf"/>
</dbReference>
<gene>
    <name evidence="2" type="ORF">MICPUCDRAFT_64723</name>
</gene>
<sequence>MAGLGCLRALSGTAHVNATLFESTRVLGGRVRSMRRLGALSWDHGASHFSRPRDAGSPFYEVLRAAEKSGVVELWHRRDKNAAKRAGIGTAEVYLDCQSGRWVIDHDSFQTDVGGNSEDAASEHFVGVPDMAAVPSFIAREIVCAVQPEASWVGDNPEPGVPEYLTSCYVDRIRVLIGEETWVHAQSRRRWGMMLRIREGGDMWYKPFESDVVLLATNAPTAAAMLEAITVGECREGISAEKNRSASATQMTCDIGSANEARNEEEKKVNQAEVGIRARVSELAVAARSVSGDTCWALTVAFDRPLGLRYDAISLITNRHGRVRAGKANKSAEKSCPITFFANNSSKPGRPSGGQGAAVAGWGYRWAEVGRAPEVGVGECWVVRASPEWSNKRAGLTNDDAAVELCAEFLSLIGYKESARSTCSGREGNLDEVNVARVCYRKAFKWNHHLPLTRTGNFGGPTYRFHPEFGLGACGDWISGVGADVAYDGGVALGEAVLAHLAKRGDFRQGAEGKGGSGEAIHGAEWSDM</sequence>
<proteinExistence type="predicted"/>
<reference evidence="2 3" key="1">
    <citation type="journal article" date="2009" name="Science">
        <title>Green evolution and dynamic adaptations revealed by genomes of the marine picoeukaryotes Micromonas.</title>
        <authorList>
            <person name="Worden A.Z."/>
            <person name="Lee J.H."/>
            <person name="Mock T."/>
            <person name="Rouze P."/>
            <person name="Simmons M.P."/>
            <person name="Aerts A.L."/>
            <person name="Allen A.E."/>
            <person name="Cuvelier M.L."/>
            <person name="Derelle E."/>
            <person name="Everett M.V."/>
            <person name="Foulon E."/>
            <person name="Grimwood J."/>
            <person name="Gundlach H."/>
            <person name="Henrissat B."/>
            <person name="Napoli C."/>
            <person name="McDonald S.M."/>
            <person name="Parker M.S."/>
            <person name="Rombauts S."/>
            <person name="Salamov A."/>
            <person name="Von Dassow P."/>
            <person name="Badger J.H."/>
            <person name="Coutinho P.M."/>
            <person name="Demir E."/>
            <person name="Dubchak I."/>
            <person name="Gentemann C."/>
            <person name="Eikrem W."/>
            <person name="Gready J.E."/>
            <person name="John U."/>
            <person name="Lanier W."/>
            <person name="Lindquist E.A."/>
            <person name="Lucas S."/>
            <person name="Mayer K.F."/>
            <person name="Moreau H."/>
            <person name="Not F."/>
            <person name="Otillar R."/>
            <person name="Panaud O."/>
            <person name="Pangilinan J."/>
            <person name="Paulsen I."/>
            <person name="Piegu B."/>
            <person name="Poliakov A."/>
            <person name="Robbens S."/>
            <person name="Schmutz J."/>
            <person name="Toulza E."/>
            <person name="Wyss T."/>
            <person name="Zelensky A."/>
            <person name="Zhou K."/>
            <person name="Armbrust E.V."/>
            <person name="Bhattacharya D."/>
            <person name="Goodenough U.W."/>
            <person name="Van de Peer Y."/>
            <person name="Grigoriev I.V."/>
        </authorList>
    </citation>
    <scope>NUCLEOTIDE SEQUENCE [LARGE SCALE GENOMIC DNA]</scope>
    <source>
        <strain evidence="2 3">CCMP1545</strain>
    </source>
</reference>
<dbReference type="PANTHER" id="PTHR16128:SF5">
    <property type="entry name" value="FAD_NAD(P)-BINDING OXIDOREDUCTASE FAMILY PROTEIN"/>
    <property type="match status" value="1"/>
</dbReference>
<dbReference type="SUPFAM" id="SSF51905">
    <property type="entry name" value="FAD/NAD(P)-binding domain"/>
    <property type="match status" value="1"/>
</dbReference>
<name>C1MKZ6_MICPC</name>
<dbReference type="Gene3D" id="3.90.660.10">
    <property type="match status" value="2"/>
</dbReference>
<dbReference type="EMBL" id="GG663736">
    <property type="protein sequence ID" value="EEH59459.1"/>
    <property type="molecule type" value="Genomic_DNA"/>
</dbReference>
<evidence type="ECO:0000313" key="3">
    <source>
        <dbReference type="Proteomes" id="UP000001876"/>
    </source>
</evidence>
<keyword evidence="3" id="KW-1185">Reference proteome</keyword>